<proteinExistence type="inferred from homology"/>
<dbReference type="Pfam" id="PF14524">
    <property type="entry name" value="Wzt_C"/>
    <property type="match status" value="1"/>
</dbReference>
<dbReference type="GO" id="GO:0140359">
    <property type="term" value="F:ABC-type transporter activity"/>
    <property type="evidence" value="ECO:0007669"/>
    <property type="project" value="InterPro"/>
</dbReference>
<gene>
    <name evidence="7" type="ORF">F1188_17440</name>
</gene>
<dbReference type="InterPro" id="IPR029439">
    <property type="entry name" value="Wzt_C"/>
</dbReference>
<dbReference type="PROSITE" id="PS50893">
    <property type="entry name" value="ABC_TRANSPORTER_2"/>
    <property type="match status" value="1"/>
</dbReference>
<dbReference type="InterPro" id="IPR015860">
    <property type="entry name" value="ABC_transpr_TagH-like"/>
</dbReference>
<name>A0A5M6I8M4_9PROT</name>
<evidence type="ECO:0000313" key="7">
    <source>
        <dbReference type="EMBL" id="KAA5604165.1"/>
    </source>
</evidence>
<feature type="compositionally biased region" description="Basic and acidic residues" evidence="5">
    <location>
        <begin position="257"/>
        <end position="267"/>
    </location>
</feature>
<keyword evidence="3" id="KW-0547">Nucleotide-binding</keyword>
<dbReference type="InterPro" id="IPR003593">
    <property type="entry name" value="AAA+_ATPase"/>
</dbReference>
<dbReference type="InterPro" id="IPR050683">
    <property type="entry name" value="Bact_Polysacc_Export_ATP-bd"/>
</dbReference>
<dbReference type="Gene3D" id="2.70.50.60">
    <property type="entry name" value="abc- transporter (atp binding component) like domain"/>
    <property type="match status" value="1"/>
</dbReference>
<comment type="similarity">
    <text evidence="1">Belongs to the ABC transporter superfamily.</text>
</comment>
<dbReference type="Pfam" id="PF00005">
    <property type="entry name" value="ABC_tran"/>
    <property type="match status" value="1"/>
</dbReference>
<sequence length="459" mass="49785">MSSDPAISVQGLSKCYQIYDRPQDRLLQMLWRGRKQFFRPYWALEDITVEVPRGETLGVLGSNGAGKSTLLQIITGTLTPTAGTVAVNGRVAALLELGAGFNPEFNGLENIHLAASILGLTQPEIDARLDQIIAFAGIGDFLHQPVKLYSSGMYARLAFSVAAHVDADVLIIDEILSVGDAAFTQKCMRFIHRFKEHGTILFVTHDIPAATKLCDRVLWLQSGRQRALGTAKTVCEDYMAAVSESQDEGGTFRIGKARGERSGRPVEADGPAPARRVQDPRHEALKASDHANVLEVFEFDPNADSYGHQGATVTDVALLDREGASLPTLYGGEEVILRVTATAAVDIVNPIVGFYIRDRLGQNLFGDNTYLTTLDQAVTVPAGATFSGEFRFQLPYLSAGDYAITVAVAEGTESDHIHHHWINDAVFFTVLASHFSHGLIGVPMLDIRLDVGRPAGAKD</sequence>
<evidence type="ECO:0000256" key="5">
    <source>
        <dbReference type="SAM" id="MobiDB-lite"/>
    </source>
</evidence>
<dbReference type="SMART" id="SM00382">
    <property type="entry name" value="AAA"/>
    <property type="match status" value="1"/>
</dbReference>
<keyword evidence="2" id="KW-0813">Transport</keyword>
<dbReference type="CDD" id="cd10147">
    <property type="entry name" value="Wzt_C-like"/>
    <property type="match status" value="1"/>
</dbReference>
<dbReference type="GO" id="GO:0016020">
    <property type="term" value="C:membrane"/>
    <property type="evidence" value="ECO:0007669"/>
    <property type="project" value="InterPro"/>
</dbReference>
<organism evidence="7 8">
    <name type="scientific">Roseospira marina</name>
    <dbReference type="NCBI Taxonomy" id="140057"/>
    <lineage>
        <taxon>Bacteria</taxon>
        <taxon>Pseudomonadati</taxon>
        <taxon>Pseudomonadota</taxon>
        <taxon>Alphaproteobacteria</taxon>
        <taxon>Rhodospirillales</taxon>
        <taxon>Rhodospirillaceae</taxon>
        <taxon>Roseospira</taxon>
    </lineage>
</organism>
<accession>A0A5M6I8M4</accession>
<reference evidence="7 8" key="1">
    <citation type="submission" date="2019-09" db="EMBL/GenBank/DDBJ databases">
        <title>Genome sequence of Roseospira marina, one of the more divergent members of the non-sulfur purple photosynthetic bacterial family, the Rhodospirillaceae.</title>
        <authorList>
            <person name="Meyer T."/>
            <person name="Kyndt J."/>
        </authorList>
    </citation>
    <scope>NUCLEOTIDE SEQUENCE [LARGE SCALE GENOMIC DNA]</scope>
    <source>
        <strain evidence="7 8">DSM 15113</strain>
    </source>
</reference>
<keyword evidence="4 7" id="KW-0067">ATP-binding</keyword>
<dbReference type="OrthoDB" id="9778870at2"/>
<dbReference type="Gene3D" id="3.40.50.300">
    <property type="entry name" value="P-loop containing nucleotide triphosphate hydrolases"/>
    <property type="match status" value="1"/>
</dbReference>
<dbReference type="RefSeq" id="WP_150063728.1">
    <property type="nucleotide sequence ID" value="NZ_JACHII010000022.1"/>
</dbReference>
<dbReference type="GO" id="GO:0016887">
    <property type="term" value="F:ATP hydrolysis activity"/>
    <property type="evidence" value="ECO:0007669"/>
    <property type="project" value="InterPro"/>
</dbReference>
<dbReference type="InterPro" id="IPR003439">
    <property type="entry name" value="ABC_transporter-like_ATP-bd"/>
</dbReference>
<protein>
    <submittedName>
        <fullName evidence="7">ABC transporter ATP-binding protein</fullName>
    </submittedName>
</protein>
<evidence type="ECO:0000256" key="1">
    <source>
        <dbReference type="ARBA" id="ARBA00005417"/>
    </source>
</evidence>
<dbReference type="AlphaFoldDB" id="A0A5M6I8M4"/>
<dbReference type="GO" id="GO:0005524">
    <property type="term" value="F:ATP binding"/>
    <property type="evidence" value="ECO:0007669"/>
    <property type="project" value="UniProtKB-KW"/>
</dbReference>
<dbReference type="PANTHER" id="PTHR46743">
    <property type="entry name" value="TEICHOIC ACIDS EXPORT ATP-BINDING PROTEIN TAGH"/>
    <property type="match status" value="1"/>
</dbReference>
<dbReference type="PANTHER" id="PTHR46743:SF2">
    <property type="entry name" value="TEICHOIC ACIDS EXPORT ATP-BINDING PROTEIN TAGH"/>
    <property type="match status" value="1"/>
</dbReference>
<keyword evidence="8" id="KW-1185">Reference proteome</keyword>
<evidence type="ECO:0000313" key="8">
    <source>
        <dbReference type="Proteomes" id="UP000324065"/>
    </source>
</evidence>
<dbReference type="Proteomes" id="UP000324065">
    <property type="component" value="Unassembled WGS sequence"/>
</dbReference>
<dbReference type="EMBL" id="VWPJ01000022">
    <property type="protein sequence ID" value="KAA5604165.1"/>
    <property type="molecule type" value="Genomic_DNA"/>
</dbReference>
<evidence type="ECO:0000256" key="3">
    <source>
        <dbReference type="ARBA" id="ARBA00022741"/>
    </source>
</evidence>
<feature type="domain" description="ABC transporter" evidence="6">
    <location>
        <begin position="24"/>
        <end position="247"/>
    </location>
</feature>
<evidence type="ECO:0000256" key="4">
    <source>
        <dbReference type="ARBA" id="ARBA00022840"/>
    </source>
</evidence>
<dbReference type="SUPFAM" id="SSF52540">
    <property type="entry name" value="P-loop containing nucleoside triphosphate hydrolases"/>
    <property type="match status" value="1"/>
</dbReference>
<dbReference type="InterPro" id="IPR027417">
    <property type="entry name" value="P-loop_NTPase"/>
</dbReference>
<evidence type="ECO:0000259" key="6">
    <source>
        <dbReference type="PROSITE" id="PS50893"/>
    </source>
</evidence>
<feature type="region of interest" description="Disordered" evidence="5">
    <location>
        <begin position="252"/>
        <end position="278"/>
    </location>
</feature>
<evidence type="ECO:0000256" key="2">
    <source>
        <dbReference type="ARBA" id="ARBA00022448"/>
    </source>
</evidence>
<comment type="caution">
    <text evidence="7">The sequence shown here is derived from an EMBL/GenBank/DDBJ whole genome shotgun (WGS) entry which is preliminary data.</text>
</comment>
<dbReference type="CDD" id="cd03220">
    <property type="entry name" value="ABC_KpsT_Wzt"/>
    <property type="match status" value="1"/>
</dbReference>